<dbReference type="Gene3D" id="3.50.50.60">
    <property type="entry name" value="FAD/NAD(P)-binding domain"/>
    <property type="match status" value="2"/>
</dbReference>
<reference evidence="8" key="1">
    <citation type="journal article" date="2019" name="Int. J. Syst. Evol. Microbiol.">
        <title>The Global Catalogue of Microorganisms (GCM) 10K type strain sequencing project: providing services to taxonomists for standard genome sequencing and annotation.</title>
        <authorList>
            <consortium name="The Broad Institute Genomics Platform"/>
            <consortium name="The Broad Institute Genome Sequencing Center for Infectious Disease"/>
            <person name="Wu L."/>
            <person name="Ma J."/>
        </authorList>
    </citation>
    <scope>NUCLEOTIDE SEQUENCE [LARGE SCALE GENOMIC DNA]</scope>
    <source>
        <strain evidence="8">JCM 12125</strain>
    </source>
</reference>
<dbReference type="InterPro" id="IPR016156">
    <property type="entry name" value="FAD/NAD-linked_Rdtase_dimer_sf"/>
</dbReference>
<evidence type="ECO:0000256" key="1">
    <source>
        <dbReference type="ARBA" id="ARBA00001974"/>
    </source>
</evidence>
<dbReference type="SUPFAM" id="SSF51905">
    <property type="entry name" value="FAD/NAD(P)-binding domain"/>
    <property type="match status" value="2"/>
</dbReference>
<evidence type="ECO:0000259" key="5">
    <source>
        <dbReference type="Pfam" id="PF07992"/>
    </source>
</evidence>
<keyword evidence="2" id="KW-0285">Flavoprotein</keyword>
<dbReference type="EMBL" id="JBHSLF010000051">
    <property type="protein sequence ID" value="MFC5345583.1"/>
    <property type="molecule type" value="Genomic_DNA"/>
</dbReference>
<dbReference type="Pfam" id="PF07992">
    <property type="entry name" value="Pyr_redox_2"/>
    <property type="match status" value="1"/>
</dbReference>
<dbReference type="RefSeq" id="WP_374036653.1">
    <property type="nucleotide sequence ID" value="NZ_CP169082.1"/>
</dbReference>
<dbReference type="InterPro" id="IPR023753">
    <property type="entry name" value="FAD/NAD-binding_dom"/>
</dbReference>
<organism evidence="7 8">
    <name type="scientific">Brevundimonas staleyi</name>
    <dbReference type="NCBI Taxonomy" id="74326"/>
    <lineage>
        <taxon>Bacteria</taxon>
        <taxon>Pseudomonadati</taxon>
        <taxon>Pseudomonadota</taxon>
        <taxon>Alphaproteobacteria</taxon>
        <taxon>Caulobacterales</taxon>
        <taxon>Caulobacteraceae</taxon>
        <taxon>Brevundimonas</taxon>
    </lineage>
</organism>
<dbReference type="PANTHER" id="PTHR43557">
    <property type="entry name" value="APOPTOSIS-INDUCING FACTOR 1"/>
    <property type="match status" value="1"/>
</dbReference>
<gene>
    <name evidence="7" type="ORF">ACFPIE_16830</name>
</gene>
<dbReference type="Proteomes" id="UP001596152">
    <property type="component" value="Unassembled WGS sequence"/>
</dbReference>
<evidence type="ECO:0000313" key="8">
    <source>
        <dbReference type="Proteomes" id="UP001596152"/>
    </source>
</evidence>
<dbReference type="PRINTS" id="PR00411">
    <property type="entry name" value="PNDRDTASEI"/>
</dbReference>
<evidence type="ECO:0000256" key="4">
    <source>
        <dbReference type="ARBA" id="ARBA00023002"/>
    </source>
</evidence>
<accession>A0ABW0FXE1</accession>
<dbReference type="InterPro" id="IPR036188">
    <property type="entry name" value="FAD/NAD-bd_sf"/>
</dbReference>
<dbReference type="PANTHER" id="PTHR43557:SF2">
    <property type="entry name" value="RIESKE DOMAIN-CONTAINING PROTEIN-RELATED"/>
    <property type="match status" value="1"/>
</dbReference>
<proteinExistence type="predicted"/>
<dbReference type="SUPFAM" id="SSF55424">
    <property type="entry name" value="FAD/NAD-linked reductases, dimerisation (C-terminal) domain"/>
    <property type="match status" value="1"/>
</dbReference>
<dbReference type="InterPro" id="IPR028202">
    <property type="entry name" value="Reductase_C"/>
</dbReference>
<protein>
    <submittedName>
        <fullName evidence="7">NAD(P)/FAD-dependent oxidoreductase</fullName>
    </submittedName>
</protein>
<comment type="cofactor">
    <cofactor evidence="1">
        <name>FAD</name>
        <dbReference type="ChEBI" id="CHEBI:57692"/>
    </cofactor>
</comment>
<dbReference type="Gene3D" id="3.30.390.30">
    <property type="match status" value="1"/>
</dbReference>
<dbReference type="InterPro" id="IPR050446">
    <property type="entry name" value="FAD-oxidoreductase/Apoptosis"/>
</dbReference>
<evidence type="ECO:0000259" key="6">
    <source>
        <dbReference type="Pfam" id="PF14759"/>
    </source>
</evidence>
<keyword evidence="8" id="KW-1185">Reference proteome</keyword>
<feature type="domain" description="FAD/NAD(P)-binding" evidence="5">
    <location>
        <begin position="4"/>
        <end position="298"/>
    </location>
</feature>
<feature type="domain" description="Reductase C-terminal" evidence="6">
    <location>
        <begin position="318"/>
        <end position="394"/>
    </location>
</feature>
<name>A0ABW0FXE1_9CAUL</name>
<dbReference type="Pfam" id="PF14759">
    <property type="entry name" value="Reductase_C"/>
    <property type="match status" value="1"/>
</dbReference>
<keyword evidence="3" id="KW-0274">FAD</keyword>
<dbReference type="PRINTS" id="PR00368">
    <property type="entry name" value="FADPNR"/>
</dbReference>
<sequence>MDHRIVIVGAGHAGGAAAIALRELGFAGEINLVGDETHLPYERPTLSKELLSGADSDPVHLADAERWKALDVRLTLGSEVTGIDRESRVVTLADGAALPFDTLILATGGRARRLDMPDHPRIHVLRTVDDARGLAAGAKPGAKAVIVGGGVIGLEAASTLVGMGLSATVLEAGDRLLGRNIPAEAAQWLADAHARIGVQVRLGRSVVSVMETGEALTVALDDGSTLDADLMVVGIGIVPCAEIAETAGLPVAGGVLVDANYRSLADDRIFAIGDLAVRTFGDEPTPRRMETWAHAQTSARAAALAILSRPAEPEPAPWFWTAQCGHMLQIVGDPAAGNTVVTRGDGVRLYVRNDILVGAVCLDQARDFGTAKRMIGKPLKLDAAADPSMDLRKAAA</sequence>
<evidence type="ECO:0000256" key="3">
    <source>
        <dbReference type="ARBA" id="ARBA00022827"/>
    </source>
</evidence>
<evidence type="ECO:0000313" key="7">
    <source>
        <dbReference type="EMBL" id="MFC5345583.1"/>
    </source>
</evidence>
<evidence type="ECO:0000256" key="2">
    <source>
        <dbReference type="ARBA" id="ARBA00022630"/>
    </source>
</evidence>
<keyword evidence="4" id="KW-0560">Oxidoreductase</keyword>
<comment type="caution">
    <text evidence="7">The sequence shown here is derived from an EMBL/GenBank/DDBJ whole genome shotgun (WGS) entry which is preliminary data.</text>
</comment>